<dbReference type="GO" id="GO:0010041">
    <property type="term" value="P:response to iron(III) ion"/>
    <property type="evidence" value="ECO:0007669"/>
    <property type="project" value="TreeGrafter"/>
</dbReference>
<evidence type="ECO:0000256" key="7">
    <source>
        <dbReference type="ARBA" id="ARBA00023136"/>
    </source>
</evidence>
<dbReference type="PANTHER" id="PTHR33908:SF3">
    <property type="entry name" value="UNDECAPRENYL PHOSPHATE-ALPHA-4-AMINO-4-DEOXY-L-ARABINOSE ARABINOSYL TRANSFERASE"/>
    <property type="match status" value="1"/>
</dbReference>
<comment type="caution">
    <text evidence="10">The sequence shown here is derived from an EMBL/GenBank/DDBJ whole genome shotgun (WGS) entry which is preliminary data.</text>
</comment>
<feature type="transmembrane region" description="Helical" evidence="9">
    <location>
        <begin position="250"/>
        <end position="270"/>
    </location>
</feature>
<feature type="compositionally biased region" description="Polar residues" evidence="8">
    <location>
        <begin position="1"/>
        <end position="11"/>
    </location>
</feature>
<evidence type="ECO:0000256" key="8">
    <source>
        <dbReference type="SAM" id="MobiDB-lite"/>
    </source>
</evidence>
<evidence type="ECO:0000256" key="2">
    <source>
        <dbReference type="ARBA" id="ARBA00022475"/>
    </source>
</evidence>
<evidence type="ECO:0000256" key="9">
    <source>
        <dbReference type="SAM" id="Phobius"/>
    </source>
</evidence>
<proteinExistence type="predicted"/>
<accession>A0A6B1D5V8</accession>
<keyword evidence="3" id="KW-0328">Glycosyltransferase</keyword>
<feature type="transmembrane region" description="Helical" evidence="9">
    <location>
        <begin position="31"/>
        <end position="49"/>
    </location>
</feature>
<feature type="transmembrane region" description="Helical" evidence="9">
    <location>
        <begin position="349"/>
        <end position="365"/>
    </location>
</feature>
<feature type="region of interest" description="Disordered" evidence="8">
    <location>
        <begin position="1"/>
        <end position="21"/>
    </location>
</feature>
<feature type="transmembrane region" description="Helical" evidence="9">
    <location>
        <begin position="171"/>
        <end position="189"/>
    </location>
</feature>
<keyword evidence="6 9" id="KW-1133">Transmembrane helix</keyword>
<evidence type="ECO:0000256" key="1">
    <source>
        <dbReference type="ARBA" id="ARBA00004651"/>
    </source>
</evidence>
<sequence length="734" mass="81515">MTENVSESPSSGRHRSGGANSTEAGRFPLKLATAAILLALALAVVALRLQRLDELPPGLNRDEGIDGALALQVLQGGHAIFFPVDQGREPSAIYALALSTLLFGRTLLAMHLPTALGSAGLVFAVFWLGRVLFGQGEGGRPAPWRGLLIGGVAAGLMAVSISQTIIGRTSYNKVTHMPLLLVLSFALLWQGWKERSWWRIVLAGLCTGLLPYTYIPARFTPFLFLLFGLSFFFPLGSFTRERVRSELPRAALFIGVTALVAAPILLHFALHPEHFLMRSREVWLLRGGQENAFGSFLGNVWDYLLVFGLRGDPNWRHNFAAQSMLKPWEAILFWLGVGAALWRWKRPAYRLLLLWLCVLLLPAILSRDDILPHFLRMMGATPVIYLLAATGFWEALHLLWERRNSAGLPGVQTLGRNAYRVAVALGLAVGGLILLQGALAYRTYFQTWANLPEVYEANETEWAELAGTLNAQPAAIDAVYLLPYTISEHFSFQYMYQGETPVDVIAASVPYLPYELESALVALHYPETVKFVDWENDRVSGDTLAEQHAVLLLGKYGRYEGADEHGSFQIHTFTGMDLDRPWTFYEYLEPLTVHYDGGITLHGLALGRGEEQLSTEEPLSLGRDRAGWIALRWQTAPGLGINYSISLRLHDSEGGRVYQKDALLLDLRHRRTGRWAADELVDTVYYLDIPADLAPGGYELRLIVYDSATLSPTVELGVWEPEIVLARVRLEDGG</sequence>
<dbReference type="InterPro" id="IPR050297">
    <property type="entry name" value="LipidA_mod_glycosyltrf_83"/>
</dbReference>
<evidence type="ECO:0000256" key="6">
    <source>
        <dbReference type="ARBA" id="ARBA00022989"/>
    </source>
</evidence>
<evidence type="ECO:0000256" key="5">
    <source>
        <dbReference type="ARBA" id="ARBA00022692"/>
    </source>
</evidence>
<evidence type="ECO:0008006" key="11">
    <source>
        <dbReference type="Google" id="ProtNLM"/>
    </source>
</evidence>
<name>A0A6B1D5V8_9CHLR</name>
<organism evidence="10">
    <name type="scientific">Caldilineaceae bacterium SB0661_bin_32</name>
    <dbReference type="NCBI Taxonomy" id="2605255"/>
    <lineage>
        <taxon>Bacteria</taxon>
        <taxon>Bacillati</taxon>
        <taxon>Chloroflexota</taxon>
        <taxon>Caldilineae</taxon>
        <taxon>Caldilineales</taxon>
        <taxon>Caldilineaceae</taxon>
    </lineage>
</organism>
<keyword evidence="2" id="KW-1003">Cell membrane</keyword>
<feature type="transmembrane region" description="Helical" evidence="9">
    <location>
        <begin position="421"/>
        <end position="441"/>
    </location>
</feature>
<comment type="subcellular location">
    <subcellularLocation>
        <location evidence="1">Cell membrane</location>
        <topology evidence="1">Multi-pass membrane protein</topology>
    </subcellularLocation>
</comment>
<evidence type="ECO:0000256" key="4">
    <source>
        <dbReference type="ARBA" id="ARBA00022679"/>
    </source>
</evidence>
<dbReference type="GO" id="GO:0016763">
    <property type="term" value="F:pentosyltransferase activity"/>
    <property type="evidence" value="ECO:0007669"/>
    <property type="project" value="TreeGrafter"/>
</dbReference>
<dbReference type="AlphaFoldDB" id="A0A6B1D5V8"/>
<dbReference type="GO" id="GO:0009103">
    <property type="term" value="P:lipopolysaccharide biosynthetic process"/>
    <property type="evidence" value="ECO:0007669"/>
    <property type="project" value="UniProtKB-ARBA"/>
</dbReference>
<feature type="transmembrane region" description="Helical" evidence="9">
    <location>
        <begin position="325"/>
        <end position="342"/>
    </location>
</feature>
<feature type="transmembrane region" description="Helical" evidence="9">
    <location>
        <begin position="196"/>
        <end position="215"/>
    </location>
</feature>
<dbReference type="PANTHER" id="PTHR33908">
    <property type="entry name" value="MANNOSYLTRANSFERASE YKCB-RELATED"/>
    <property type="match status" value="1"/>
</dbReference>
<reference evidence="10" key="1">
    <citation type="submission" date="2019-09" db="EMBL/GenBank/DDBJ databases">
        <title>Characterisation of the sponge microbiome using genome-centric metagenomics.</title>
        <authorList>
            <person name="Engelberts J.P."/>
            <person name="Robbins S.J."/>
            <person name="De Goeij J.M."/>
            <person name="Aranda M."/>
            <person name="Bell S.C."/>
            <person name="Webster N.S."/>
        </authorList>
    </citation>
    <scope>NUCLEOTIDE SEQUENCE</scope>
    <source>
        <strain evidence="10">SB0661_bin_32</strain>
    </source>
</reference>
<feature type="transmembrane region" description="Helical" evidence="9">
    <location>
        <begin position="145"/>
        <end position="165"/>
    </location>
</feature>
<keyword evidence="5 9" id="KW-0812">Transmembrane</keyword>
<feature type="transmembrane region" description="Helical" evidence="9">
    <location>
        <begin position="114"/>
        <end position="133"/>
    </location>
</feature>
<evidence type="ECO:0000313" key="10">
    <source>
        <dbReference type="EMBL" id="MYC95270.1"/>
    </source>
</evidence>
<gene>
    <name evidence="10" type="ORF">F4X14_09885</name>
</gene>
<keyword evidence="4" id="KW-0808">Transferase</keyword>
<feature type="transmembrane region" description="Helical" evidence="9">
    <location>
        <begin position="377"/>
        <end position="400"/>
    </location>
</feature>
<protein>
    <recommendedName>
        <fullName evidence="11">Glycosyltransferase RgtA/B/C/D-like domain-containing protein</fullName>
    </recommendedName>
</protein>
<dbReference type="EMBL" id="VXMH01000051">
    <property type="protein sequence ID" value="MYC95270.1"/>
    <property type="molecule type" value="Genomic_DNA"/>
</dbReference>
<feature type="transmembrane region" description="Helical" evidence="9">
    <location>
        <begin position="221"/>
        <end position="238"/>
    </location>
</feature>
<evidence type="ECO:0000256" key="3">
    <source>
        <dbReference type="ARBA" id="ARBA00022676"/>
    </source>
</evidence>
<dbReference type="GO" id="GO:0005886">
    <property type="term" value="C:plasma membrane"/>
    <property type="evidence" value="ECO:0007669"/>
    <property type="project" value="UniProtKB-SubCell"/>
</dbReference>
<keyword evidence="7 9" id="KW-0472">Membrane</keyword>